<sequence length="522" mass="61228">MEDQGNSNTKVTKRTFASDRQSYKQPNEIIDPDTWYEIGKNNVGDYNVEDVRQISFLDMEACYEFYKMYARAKGFDVRIKTPTLSKTDQVPITLTLLCNREGERAKKKGESKDEEVERQREPKPETKCNCKAKIVFSYDKGMKVWKMTQFWEDHNHKMVDPIHMPFMRSHKEHPDKHEEEIEQMRLAGTPTCGIYRNLVAIHGTHEVLGYSRKSLYNYCEFLRKKEGGDKDAETVMAYLLGKQQNNPSFFVEYTQDEHERLDKLFWCDGQSRNDYKAFGHVLAFDTTYKCNACRKPFVVLVGVNQNRKTVVFGCALIVDEKTESFVWVLNQMIKAGEGFKPLTVITDGDRAMACAIKEVLPQARHRLCLWHLMRNIQGHSQNGFSSGFMTCVNKCHTIEDFEVAWKELITHHKVEGEKWVEELYDSREKWSEAHMRGYFFGGLYEIITRMNFPIDVLSNFFLLFLVYFPFRNEKHLEIFDDREDEYKNIHEFPHVPKGDCFRDLQIAAANVYTKASFMVVKR</sequence>
<reference evidence="5" key="2">
    <citation type="submission" date="2025-08" db="UniProtKB">
        <authorList>
            <consortium name="RefSeq"/>
        </authorList>
    </citation>
    <scope>IDENTIFICATION</scope>
    <source>
        <tissue evidence="5">Leaf</tissue>
    </source>
</reference>
<feature type="region of interest" description="Disordered" evidence="1">
    <location>
        <begin position="1"/>
        <end position="22"/>
    </location>
</feature>
<evidence type="ECO:0000313" key="5">
    <source>
        <dbReference type="RefSeq" id="XP_056695499.1"/>
    </source>
</evidence>
<dbReference type="InterPro" id="IPR018289">
    <property type="entry name" value="MULE_transposase_dom"/>
</dbReference>
<reference evidence="4" key="1">
    <citation type="journal article" date="2021" name="Nat. Commun.">
        <title>Genomic analyses provide insights into spinach domestication and the genetic basis of agronomic traits.</title>
        <authorList>
            <person name="Cai X."/>
            <person name="Sun X."/>
            <person name="Xu C."/>
            <person name="Sun H."/>
            <person name="Wang X."/>
            <person name="Ge C."/>
            <person name="Zhang Z."/>
            <person name="Wang Q."/>
            <person name="Fei Z."/>
            <person name="Jiao C."/>
            <person name="Wang Q."/>
        </authorList>
    </citation>
    <scope>NUCLEOTIDE SEQUENCE [LARGE SCALE GENOMIC DNA]</scope>
    <source>
        <strain evidence="4">cv. Varoflay</strain>
    </source>
</reference>
<evidence type="ECO:0000256" key="1">
    <source>
        <dbReference type="SAM" id="MobiDB-lite"/>
    </source>
</evidence>
<dbReference type="Proteomes" id="UP000813463">
    <property type="component" value="Chromosome 3"/>
</dbReference>
<dbReference type="InterPro" id="IPR004330">
    <property type="entry name" value="FAR1_DNA_bnd_dom"/>
</dbReference>
<gene>
    <name evidence="5" type="primary">LOC110790879</name>
</gene>
<evidence type="ECO:0000259" key="2">
    <source>
        <dbReference type="Pfam" id="PF03101"/>
    </source>
</evidence>
<dbReference type="Pfam" id="PF10551">
    <property type="entry name" value="MULE"/>
    <property type="match status" value="1"/>
</dbReference>
<dbReference type="PANTHER" id="PTHR47718:SF15">
    <property type="entry name" value="PROTEIN FAR1-RELATED SEQUENCE 5-LIKE"/>
    <property type="match status" value="1"/>
</dbReference>
<feature type="domain" description="MULE transposase" evidence="3">
    <location>
        <begin position="281"/>
        <end position="375"/>
    </location>
</feature>
<feature type="domain" description="FAR1" evidence="2">
    <location>
        <begin position="64"/>
        <end position="159"/>
    </location>
</feature>
<keyword evidence="4" id="KW-1185">Reference proteome</keyword>
<accession>A0ABM3RIS0</accession>
<dbReference type="PANTHER" id="PTHR47718">
    <property type="entry name" value="OS01G0519700 PROTEIN"/>
    <property type="match status" value="1"/>
</dbReference>
<dbReference type="Pfam" id="PF03101">
    <property type="entry name" value="FAR1"/>
    <property type="match status" value="1"/>
</dbReference>
<dbReference type="GeneID" id="110790879"/>
<feature type="region of interest" description="Disordered" evidence="1">
    <location>
        <begin position="103"/>
        <end position="123"/>
    </location>
</feature>
<protein>
    <submittedName>
        <fullName evidence="5">Protein FAR1-RELATED SEQUENCE 5-like</fullName>
    </submittedName>
</protein>
<evidence type="ECO:0000259" key="3">
    <source>
        <dbReference type="Pfam" id="PF10551"/>
    </source>
</evidence>
<proteinExistence type="predicted"/>
<dbReference type="RefSeq" id="XP_056695499.1">
    <property type="nucleotide sequence ID" value="XM_056839521.1"/>
</dbReference>
<feature type="compositionally biased region" description="Polar residues" evidence="1">
    <location>
        <begin position="1"/>
        <end position="10"/>
    </location>
</feature>
<name>A0ABM3RIS0_SPIOL</name>
<organism evidence="4 5">
    <name type="scientific">Spinacia oleracea</name>
    <name type="common">Spinach</name>
    <dbReference type="NCBI Taxonomy" id="3562"/>
    <lineage>
        <taxon>Eukaryota</taxon>
        <taxon>Viridiplantae</taxon>
        <taxon>Streptophyta</taxon>
        <taxon>Embryophyta</taxon>
        <taxon>Tracheophyta</taxon>
        <taxon>Spermatophyta</taxon>
        <taxon>Magnoliopsida</taxon>
        <taxon>eudicotyledons</taxon>
        <taxon>Gunneridae</taxon>
        <taxon>Pentapetalae</taxon>
        <taxon>Caryophyllales</taxon>
        <taxon>Chenopodiaceae</taxon>
        <taxon>Chenopodioideae</taxon>
        <taxon>Anserineae</taxon>
        <taxon>Spinacia</taxon>
    </lineage>
</organism>
<evidence type="ECO:0000313" key="4">
    <source>
        <dbReference type="Proteomes" id="UP000813463"/>
    </source>
</evidence>